<name>A0A6J4Q383_9ACTN</name>
<feature type="domain" description="DUF427" evidence="2">
    <location>
        <begin position="31"/>
        <end position="122"/>
    </location>
</feature>
<dbReference type="PANTHER" id="PTHR43058">
    <property type="entry name" value="SLR0655 PROTEIN"/>
    <property type="match status" value="1"/>
</dbReference>
<dbReference type="Gene3D" id="2.170.150.40">
    <property type="entry name" value="Domain of unknown function (DUF427)"/>
    <property type="match status" value="1"/>
</dbReference>
<dbReference type="InterPro" id="IPR007361">
    <property type="entry name" value="DUF427"/>
</dbReference>
<evidence type="ECO:0000313" key="3">
    <source>
        <dbReference type="EMBL" id="CAA9429095.1"/>
    </source>
</evidence>
<protein>
    <recommendedName>
        <fullName evidence="2">DUF427 domain-containing protein</fullName>
    </recommendedName>
</protein>
<dbReference type="Pfam" id="PF04248">
    <property type="entry name" value="NTP_transf_9"/>
    <property type="match status" value="1"/>
</dbReference>
<organism evidence="3">
    <name type="scientific">uncultured Rubrobacteraceae bacterium</name>
    <dbReference type="NCBI Taxonomy" id="349277"/>
    <lineage>
        <taxon>Bacteria</taxon>
        <taxon>Bacillati</taxon>
        <taxon>Actinomycetota</taxon>
        <taxon>Rubrobacteria</taxon>
        <taxon>Rubrobacterales</taxon>
        <taxon>Rubrobacteraceae</taxon>
        <taxon>environmental samples</taxon>
    </lineage>
</organism>
<dbReference type="InterPro" id="IPR038694">
    <property type="entry name" value="DUF427_sf"/>
</dbReference>
<reference evidence="3" key="1">
    <citation type="submission" date="2020-02" db="EMBL/GenBank/DDBJ databases">
        <authorList>
            <person name="Meier V. D."/>
        </authorList>
    </citation>
    <scope>NUCLEOTIDE SEQUENCE</scope>
    <source>
        <strain evidence="3">AVDCRST_MAG82</strain>
    </source>
</reference>
<sequence length="164" mass="18746">MGRQRIEPGPGQESVWDYPRPPRLEDSDRRIKVVFGGVTLAYTTRAKRVLETSHPPVYYIPPDDIRMEHLTLVGGTSLCEWKGVARYYDLETEERRERRAAWFYPEPVTAYAELKNCVAFYPSLMDACWVDGEKVHAQEGDFYGGWVTSEIVGPFKGGPGTRGW</sequence>
<dbReference type="EMBL" id="CADCVA010000276">
    <property type="protein sequence ID" value="CAA9429095.1"/>
    <property type="molecule type" value="Genomic_DNA"/>
</dbReference>
<accession>A0A6J4Q383</accession>
<proteinExistence type="predicted"/>
<feature type="region of interest" description="Disordered" evidence="1">
    <location>
        <begin position="1"/>
        <end position="22"/>
    </location>
</feature>
<gene>
    <name evidence="3" type="ORF">AVDCRST_MAG82-1973</name>
</gene>
<dbReference type="AlphaFoldDB" id="A0A6J4Q383"/>
<evidence type="ECO:0000256" key="1">
    <source>
        <dbReference type="SAM" id="MobiDB-lite"/>
    </source>
</evidence>
<evidence type="ECO:0000259" key="2">
    <source>
        <dbReference type="Pfam" id="PF04248"/>
    </source>
</evidence>
<dbReference type="PANTHER" id="PTHR43058:SF1">
    <property type="entry name" value="DUF427 DOMAIN-CONTAINING PROTEIN"/>
    <property type="match status" value="1"/>
</dbReference>